<sequence>MEVLLNGESIVVHVMVHEKQDYFPQLRIPFFQRPVPAFFLSRSDFLAVSMQLATHPEDGQVVGSCREGDAVQRHICVPKIRHLFYLVIFRFSSPTTDLFGAPQEGSLLLEEVN</sequence>
<accession>A0A086JCV0</accession>
<dbReference type="VEuPathDB" id="ToxoDB:TGP89_297395"/>
<reference evidence="1 2" key="1">
    <citation type="submission" date="2014-03" db="EMBL/GenBank/DDBJ databases">
        <authorList>
            <person name="Sibley D."/>
            <person name="Venepally P."/>
            <person name="Karamycheva S."/>
            <person name="Hadjithomas M."/>
            <person name="Khan A."/>
            <person name="Brunk B."/>
            <person name="Roos D."/>
            <person name="Caler E."/>
            <person name="Lorenzi H."/>
        </authorList>
    </citation>
    <scope>NUCLEOTIDE SEQUENCE [LARGE SCALE GENOMIC DNA]</scope>
    <source>
        <strain evidence="2">p89</strain>
    </source>
</reference>
<evidence type="ECO:0000313" key="1">
    <source>
        <dbReference type="EMBL" id="KFG29968.1"/>
    </source>
</evidence>
<organism evidence="1 2">
    <name type="scientific">Toxoplasma gondii p89</name>
    <dbReference type="NCBI Taxonomy" id="943119"/>
    <lineage>
        <taxon>Eukaryota</taxon>
        <taxon>Sar</taxon>
        <taxon>Alveolata</taxon>
        <taxon>Apicomplexa</taxon>
        <taxon>Conoidasida</taxon>
        <taxon>Coccidia</taxon>
        <taxon>Eucoccidiorida</taxon>
        <taxon>Eimeriorina</taxon>
        <taxon>Sarcocystidae</taxon>
        <taxon>Toxoplasma</taxon>
    </lineage>
</organism>
<dbReference type="Proteomes" id="UP000028828">
    <property type="component" value="Unassembled WGS sequence"/>
</dbReference>
<protein>
    <submittedName>
        <fullName evidence="1">Uncharacterized protein</fullName>
    </submittedName>
</protein>
<evidence type="ECO:0000313" key="2">
    <source>
        <dbReference type="Proteomes" id="UP000028828"/>
    </source>
</evidence>
<name>A0A086JCV0_TOXGO</name>
<dbReference type="AlphaFoldDB" id="A0A086JCV0"/>
<comment type="caution">
    <text evidence="1">The sequence shown here is derived from an EMBL/GenBank/DDBJ whole genome shotgun (WGS) entry which is preliminary data.</text>
</comment>
<dbReference type="EMBL" id="AEYI02002109">
    <property type="protein sequence ID" value="KFG29968.1"/>
    <property type="molecule type" value="Genomic_DNA"/>
</dbReference>
<gene>
    <name evidence="1" type="ORF">TGP89_297395</name>
</gene>
<proteinExistence type="predicted"/>